<dbReference type="PROSITE" id="PS50932">
    <property type="entry name" value="HTH_LACI_2"/>
    <property type="match status" value="1"/>
</dbReference>
<proteinExistence type="predicted"/>
<dbReference type="SUPFAM" id="SSF47413">
    <property type="entry name" value="lambda repressor-like DNA-binding domains"/>
    <property type="match status" value="1"/>
</dbReference>
<keyword evidence="1" id="KW-0805">Transcription regulation</keyword>
<dbReference type="InterPro" id="IPR010982">
    <property type="entry name" value="Lambda_DNA-bd_dom_sf"/>
</dbReference>
<protein>
    <submittedName>
        <fullName evidence="5">LacI family DNA-binding transcriptional regulator</fullName>
    </submittedName>
</protein>
<keyword evidence="2 5" id="KW-0238">DNA-binding</keyword>
<evidence type="ECO:0000313" key="5">
    <source>
        <dbReference type="EMBL" id="GAA3776371.1"/>
    </source>
</evidence>
<dbReference type="InterPro" id="IPR046335">
    <property type="entry name" value="LacI/GalR-like_sensor"/>
</dbReference>
<name>A0ABP7GXM2_9MICO</name>
<evidence type="ECO:0000259" key="4">
    <source>
        <dbReference type="PROSITE" id="PS50932"/>
    </source>
</evidence>
<organism evidence="5 6">
    <name type="scientific">Microbacterium kribbense</name>
    <dbReference type="NCBI Taxonomy" id="433645"/>
    <lineage>
        <taxon>Bacteria</taxon>
        <taxon>Bacillati</taxon>
        <taxon>Actinomycetota</taxon>
        <taxon>Actinomycetes</taxon>
        <taxon>Micrococcales</taxon>
        <taxon>Microbacteriaceae</taxon>
        <taxon>Microbacterium</taxon>
    </lineage>
</organism>
<keyword evidence="6" id="KW-1185">Reference proteome</keyword>
<dbReference type="CDD" id="cd01392">
    <property type="entry name" value="HTH_LacI"/>
    <property type="match status" value="1"/>
</dbReference>
<sequence length="337" mass="34600">MAPARSTNQPSIRDVAQRAGVSHMTVSRVLNDSDNVSAATRDRVLAAIDALDFRPSRTARALARGHTQLLGVLDATGGLLYGPSSTINAIELAGRAVGYSVTIAGVDPGDADSVREALAHLLSQDAAGLIIIGPGAQTREAVAAARPGVPVVTMHGSGEAAAFTEQSAAAAEAARHLLGIGHTRIALIAGPSDWSEAAARRSGFVDALAAEGLDPIAVESSDWSAQSGFTAGTRLLAGDPFTAVFCANDQIALGFMHAAREHGKRVPADISVVGFDDTPESAHYAPPLTTLRQDFAESGRRAVDRVLARLAAPEKAGAPAPLVPQLVVRASTAPPPS</sequence>
<evidence type="ECO:0000256" key="2">
    <source>
        <dbReference type="ARBA" id="ARBA00023125"/>
    </source>
</evidence>
<dbReference type="PRINTS" id="PR00036">
    <property type="entry name" value="HTHLACI"/>
</dbReference>
<evidence type="ECO:0000313" key="6">
    <source>
        <dbReference type="Proteomes" id="UP001500540"/>
    </source>
</evidence>
<dbReference type="Pfam" id="PF13377">
    <property type="entry name" value="Peripla_BP_3"/>
    <property type="match status" value="1"/>
</dbReference>
<dbReference type="PANTHER" id="PTHR30146:SF109">
    <property type="entry name" value="HTH-TYPE TRANSCRIPTIONAL REGULATOR GALS"/>
    <property type="match status" value="1"/>
</dbReference>
<reference evidence="6" key="1">
    <citation type="journal article" date="2019" name="Int. J. Syst. Evol. Microbiol.">
        <title>The Global Catalogue of Microorganisms (GCM) 10K type strain sequencing project: providing services to taxonomists for standard genome sequencing and annotation.</title>
        <authorList>
            <consortium name="The Broad Institute Genomics Platform"/>
            <consortium name="The Broad Institute Genome Sequencing Center for Infectious Disease"/>
            <person name="Wu L."/>
            <person name="Ma J."/>
        </authorList>
    </citation>
    <scope>NUCLEOTIDE SEQUENCE [LARGE SCALE GENOMIC DNA]</scope>
    <source>
        <strain evidence="6">JCM 16950</strain>
    </source>
</reference>
<dbReference type="Gene3D" id="1.10.260.40">
    <property type="entry name" value="lambda repressor-like DNA-binding domains"/>
    <property type="match status" value="1"/>
</dbReference>
<dbReference type="InterPro" id="IPR028082">
    <property type="entry name" value="Peripla_BP_I"/>
</dbReference>
<dbReference type="InterPro" id="IPR000843">
    <property type="entry name" value="HTH_LacI"/>
</dbReference>
<dbReference type="SUPFAM" id="SSF53822">
    <property type="entry name" value="Periplasmic binding protein-like I"/>
    <property type="match status" value="1"/>
</dbReference>
<dbReference type="Proteomes" id="UP001500540">
    <property type="component" value="Unassembled WGS sequence"/>
</dbReference>
<gene>
    <name evidence="5" type="ORF">GCM10022240_29880</name>
</gene>
<feature type="domain" description="HTH lacI-type" evidence="4">
    <location>
        <begin position="10"/>
        <end position="64"/>
    </location>
</feature>
<dbReference type="RefSeq" id="WP_344785038.1">
    <property type="nucleotide sequence ID" value="NZ_BAABAF010000011.1"/>
</dbReference>
<dbReference type="Gene3D" id="3.40.50.2300">
    <property type="match status" value="2"/>
</dbReference>
<dbReference type="EMBL" id="BAABAF010000011">
    <property type="protein sequence ID" value="GAA3776371.1"/>
    <property type="molecule type" value="Genomic_DNA"/>
</dbReference>
<dbReference type="GO" id="GO:0003677">
    <property type="term" value="F:DNA binding"/>
    <property type="evidence" value="ECO:0007669"/>
    <property type="project" value="UniProtKB-KW"/>
</dbReference>
<dbReference type="Pfam" id="PF00356">
    <property type="entry name" value="LacI"/>
    <property type="match status" value="1"/>
</dbReference>
<dbReference type="CDD" id="cd01574">
    <property type="entry name" value="PBP1_LacI"/>
    <property type="match status" value="1"/>
</dbReference>
<accession>A0ABP7GXM2</accession>
<dbReference type="PANTHER" id="PTHR30146">
    <property type="entry name" value="LACI-RELATED TRANSCRIPTIONAL REPRESSOR"/>
    <property type="match status" value="1"/>
</dbReference>
<keyword evidence="3" id="KW-0804">Transcription</keyword>
<comment type="caution">
    <text evidence="5">The sequence shown here is derived from an EMBL/GenBank/DDBJ whole genome shotgun (WGS) entry which is preliminary data.</text>
</comment>
<dbReference type="PROSITE" id="PS00356">
    <property type="entry name" value="HTH_LACI_1"/>
    <property type="match status" value="1"/>
</dbReference>
<dbReference type="SMART" id="SM00354">
    <property type="entry name" value="HTH_LACI"/>
    <property type="match status" value="1"/>
</dbReference>
<evidence type="ECO:0000256" key="1">
    <source>
        <dbReference type="ARBA" id="ARBA00023015"/>
    </source>
</evidence>
<evidence type="ECO:0000256" key="3">
    <source>
        <dbReference type="ARBA" id="ARBA00023163"/>
    </source>
</evidence>